<name>A0A250DG96_9BURK</name>
<protein>
    <submittedName>
        <fullName evidence="3">4-hydroxybenzoyl-CoA thioesterase</fullName>
    </submittedName>
</protein>
<gene>
    <name evidence="3" type="ORF">CKY39_09095</name>
</gene>
<organism evidence="3 4">
    <name type="scientific">Variovorax boronicumulans</name>
    <dbReference type="NCBI Taxonomy" id="436515"/>
    <lineage>
        <taxon>Bacteria</taxon>
        <taxon>Pseudomonadati</taxon>
        <taxon>Pseudomonadota</taxon>
        <taxon>Betaproteobacteria</taxon>
        <taxon>Burkholderiales</taxon>
        <taxon>Comamonadaceae</taxon>
        <taxon>Variovorax</taxon>
    </lineage>
</organism>
<evidence type="ECO:0000313" key="3">
    <source>
        <dbReference type="EMBL" id="ATA53350.1"/>
    </source>
</evidence>
<dbReference type="InterPro" id="IPR029069">
    <property type="entry name" value="HotDog_dom_sf"/>
</dbReference>
<dbReference type="EMBL" id="CP023284">
    <property type="protein sequence ID" value="ATA53350.1"/>
    <property type="molecule type" value="Genomic_DNA"/>
</dbReference>
<evidence type="ECO:0000313" key="4">
    <source>
        <dbReference type="Proteomes" id="UP000217154"/>
    </source>
</evidence>
<dbReference type="GO" id="GO:0016787">
    <property type="term" value="F:hydrolase activity"/>
    <property type="evidence" value="ECO:0007669"/>
    <property type="project" value="UniProtKB-KW"/>
</dbReference>
<evidence type="ECO:0000256" key="2">
    <source>
        <dbReference type="ARBA" id="ARBA00022801"/>
    </source>
</evidence>
<accession>A0A250DG96</accession>
<sequence>MSSTPSPNEASGKEVVYTARVEFGDCDPAGIVWFPNFFRWIDAASRHFFAECGVPRWEETAQTLGVIGTPLVDTHTRFVKAASYGDTLQIAVRITEWRDKSFVQTYRVTRGDDLILECEEVRIFAAKREGGGIRAVPIPPTIRALCTG</sequence>
<proteinExistence type="inferred from homology"/>
<dbReference type="RefSeq" id="WP_095744192.1">
    <property type="nucleotide sequence ID" value="NZ_CP023284.1"/>
</dbReference>
<comment type="similarity">
    <text evidence="1">Belongs to the 4-hydroxybenzoyl-CoA thioesterase family.</text>
</comment>
<dbReference type="KEGG" id="vbo:CKY39_09095"/>
<evidence type="ECO:0000256" key="1">
    <source>
        <dbReference type="ARBA" id="ARBA00005953"/>
    </source>
</evidence>
<dbReference type="Pfam" id="PF13279">
    <property type="entry name" value="4HBT_2"/>
    <property type="match status" value="1"/>
</dbReference>
<reference evidence="3 4" key="1">
    <citation type="submission" date="2017-09" db="EMBL/GenBank/DDBJ databases">
        <title>The diverse metabolic capabilities of V. boronicumulans make it an excellent choice for continued studies on novel biodegradation.</title>
        <authorList>
            <person name="Sun S."/>
        </authorList>
    </citation>
    <scope>NUCLEOTIDE SEQUENCE [LARGE SCALE GENOMIC DNA]</scope>
    <source>
        <strain evidence="3 4">J1</strain>
    </source>
</reference>
<dbReference type="Proteomes" id="UP000217154">
    <property type="component" value="Chromosome"/>
</dbReference>
<dbReference type="PROSITE" id="PS01328">
    <property type="entry name" value="4HBCOA_THIOESTERASE"/>
    <property type="match status" value="1"/>
</dbReference>
<dbReference type="CDD" id="cd00586">
    <property type="entry name" value="4HBT"/>
    <property type="match status" value="1"/>
</dbReference>
<dbReference type="AlphaFoldDB" id="A0A250DG96"/>
<dbReference type="InterPro" id="IPR008272">
    <property type="entry name" value="HB-CoA_thioesterase_AS"/>
</dbReference>
<dbReference type="Gene3D" id="3.10.129.10">
    <property type="entry name" value="Hotdog Thioesterase"/>
    <property type="match status" value="1"/>
</dbReference>
<dbReference type="SUPFAM" id="SSF54637">
    <property type="entry name" value="Thioesterase/thiol ester dehydrase-isomerase"/>
    <property type="match status" value="1"/>
</dbReference>
<keyword evidence="2" id="KW-0378">Hydrolase</keyword>